<dbReference type="Proteomes" id="UP000244855">
    <property type="component" value="Unassembled WGS sequence"/>
</dbReference>
<evidence type="ECO:0000256" key="1">
    <source>
        <dbReference type="SAM" id="Phobius"/>
    </source>
</evidence>
<keyword evidence="3" id="KW-1185">Reference proteome</keyword>
<keyword evidence="1" id="KW-1133">Transmembrane helix</keyword>
<keyword evidence="1" id="KW-0812">Transmembrane</keyword>
<evidence type="ECO:0000313" key="2">
    <source>
        <dbReference type="EMBL" id="PVH98142.1"/>
    </source>
</evidence>
<gene>
    <name evidence="2" type="ORF">DM02DRAFT_616014</name>
</gene>
<sequence>MFMCCVHFLLLVVVVVVGLYLSFHIRSFIHTRTHTHRHNKARFASLVDFASHM</sequence>
<proteinExistence type="predicted"/>
<dbReference type="AlphaFoldDB" id="A0A2V1DIZ8"/>
<organism evidence="2 3">
    <name type="scientific">Periconia macrospinosa</name>
    <dbReference type="NCBI Taxonomy" id="97972"/>
    <lineage>
        <taxon>Eukaryota</taxon>
        <taxon>Fungi</taxon>
        <taxon>Dikarya</taxon>
        <taxon>Ascomycota</taxon>
        <taxon>Pezizomycotina</taxon>
        <taxon>Dothideomycetes</taxon>
        <taxon>Pleosporomycetidae</taxon>
        <taxon>Pleosporales</taxon>
        <taxon>Massarineae</taxon>
        <taxon>Periconiaceae</taxon>
        <taxon>Periconia</taxon>
    </lineage>
</organism>
<keyword evidence="1" id="KW-0472">Membrane</keyword>
<reference evidence="2 3" key="1">
    <citation type="journal article" date="2018" name="Sci. Rep.">
        <title>Comparative genomics provides insights into the lifestyle and reveals functional heterogeneity of dark septate endophytic fungi.</title>
        <authorList>
            <person name="Knapp D.G."/>
            <person name="Nemeth J.B."/>
            <person name="Barry K."/>
            <person name="Hainaut M."/>
            <person name="Henrissat B."/>
            <person name="Johnson J."/>
            <person name="Kuo A."/>
            <person name="Lim J.H.P."/>
            <person name="Lipzen A."/>
            <person name="Nolan M."/>
            <person name="Ohm R.A."/>
            <person name="Tamas L."/>
            <person name="Grigoriev I.V."/>
            <person name="Spatafora J.W."/>
            <person name="Nagy L.G."/>
            <person name="Kovacs G.M."/>
        </authorList>
    </citation>
    <scope>NUCLEOTIDE SEQUENCE [LARGE SCALE GENOMIC DNA]</scope>
    <source>
        <strain evidence="2 3">DSE2036</strain>
    </source>
</reference>
<name>A0A2V1DIZ8_9PLEO</name>
<accession>A0A2V1DIZ8</accession>
<dbReference type="EMBL" id="KZ805420">
    <property type="protein sequence ID" value="PVH98142.1"/>
    <property type="molecule type" value="Genomic_DNA"/>
</dbReference>
<protein>
    <submittedName>
        <fullName evidence="2">Uncharacterized protein</fullName>
    </submittedName>
</protein>
<feature type="transmembrane region" description="Helical" evidence="1">
    <location>
        <begin position="6"/>
        <end position="23"/>
    </location>
</feature>
<evidence type="ECO:0000313" key="3">
    <source>
        <dbReference type="Proteomes" id="UP000244855"/>
    </source>
</evidence>